<evidence type="ECO:0000313" key="1">
    <source>
        <dbReference type="EMBL" id="CAB3993890.1"/>
    </source>
</evidence>
<dbReference type="Proteomes" id="UP001152795">
    <property type="component" value="Unassembled WGS sequence"/>
</dbReference>
<dbReference type="EMBL" id="CACRXK020002348">
    <property type="protein sequence ID" value="CAB3993890.1"/>
    <property type="molecule type" value="Genomic_DNA"/>
</dbReference>
<keyword evidence="2" id="KW-1185">Reference proteome</keyword>
<protein>
    <submittedName>
        <fullName evidence="1">Uncharacterized protein</fullName>
    </submittedName>
</protein>
<evidence type="ECO:0000313" key="2">
    <source>
        <dbReference type="Proteomes" id="UP001152795"/>
    </source>
</evidence>
<comment type="caution">
    <text evidence="1">The sequence shown here is derived from an EMBL/GenBank/DDBJ whole genome shotgun (WGS) entry which is preliminary data.</text>
</comment>
<reference evidence="1" key="1">
    <citation type="submission" date="2020-04" db="EMBL/GenBank/DDBJ databases">
        <authorList>
            <person name="Alioto T."/>
            <person name="Alioto T."/>
            <person name="Gomez Garrido J."/>
        </authorList>
    </citation>
    <scope>NUCLEOTIDE SEQUENCE</scope>
    <source>
        <strain evidence="1">A484AB</strain>
    </source>
</reference>
<proteinExistence type="predicted"/>
<accession>A0A6S7HCK3</accession>
<gene>
    <name evidence="1" type="ORF">PACLA_8A039598</name>
</gene>
<sequence length="267" mass="29835">MIITASIHKNSFLLIEDGRPFRRGRYQAFDPSAEEFEEMVAERADMMKNVGKKVDENIKKAQAKQKEEYAKTKNKIVEIDNHQRIQLAHIKSGETLKVKVAYDQIRPHVTSDLHKPVVPEVSINSDPSSCTDITDNDVPRNQSAVPCPIKDSQDSPTSAVKSLEEHEASVTNIPNKIDEDIKIVSYTKARKRKVGSVPVKKANLMKNNSRLLPDIQNGAWLSDEHIEHAQAMLAKQFPDIGGLQAVCVFAPEGCQRVGTPEQSFVQV</sequence>
<name>A0A6S7HCK3_PARCT</name>
<organism evidence="1 2">
    <name type="scientific">Paramuricea clavata</name>
    <name type="common">Red gorgonian</name>
    <name type="synonym">Violescent sea-whip</name>
    <dbReference type="NCBI Taxonomy" id="317549"/>
    <lineage>
        <taxon>Eukaryota</taxon>
        <taxon>Metazoa</taxon>
        <taxon>Cnidaria</taxon>
        <taxon>Anthozoa</taxon>
        <taxon>Octocorallia</taxon>
        <taxon>Malacalcyonacea</taxon>
        <taxon>Plexauridae</taxon>
        <taxon>Paramuricea</taxon>
    </lineage>
</organism>
<dbReference type="AlphaFoldDB" id="A0A6S7HCK3"/>